<accession>A0A517PZZ8</accession>
<organism evidence="1 2">
    <name type="scientific">Gimesia panareensis</name>
    <dbReference type="NCBI Taxonomy" id="2527978"/>
    <lineage>
        <taxon>Bacteria</taxon>
        <taxon>Pseudomonadati</taxon>
        <taxon>Planctomycetota</taxon>
        <taxon>Planctomycetia</taxon>
        <taxon>Planctomycetales</taxon>
        <taxon>Planctomycetaceae</taxon>
        <taxon>Gimesia</taxon>
    </lineage>
</organism>
<sequence>MQDSVISFWLGSLTPTVLDEYLDRTHGTIANQLEMTRNRLMVLFRDSKETGMTVG</sequence>
<dbReference type="EMBL" id="CP037421">
    <property type="protein sequence ID" value="QDT24951.1"/>
    <property type="molecule type" value="Genomic_DNA"/>
</dbReference>
<protein>
    <submittedName>
        <fullName evidence="1">Uncharacterized protein</fullName>
    </submittedName>
</protein>
<keyword evidence="2" id="KW-1185">Reference proteome</keyword>
<proteinExistence type="predicted"/>
<reference evidence="1 2" key="1">
    <citation type="submission" date="2019-03" db="EMBL/GenBank/DDBJ databases">
        <title>Deep-cultivation of Planctomycetes and their phenomic and genomic characterization uncovers novel biology.</title>
        <authorList>
            <person name="Wiegand S."/>
            <person name="Jogler M."/>
            <person name="Boedeker C."/>
            <person name="Pinto D."/>
            <person name="Vollmers J."/>
            <person name="Rivas-Marin E."/>
            <person name="Kohn T."/>
            <person name="Peeters S.H."/>
            <person name="Heuer A."/>
            <person name="Rast P."/>
            <person name="Oberbeckmann S."/>
            <person name="Bunk B."/>
            <person name="Jeske O."/>
            <person name="Meyerdierks A."/>
            <person name="Storesund J.E."/>
            <person name="Kallscheuer N."/>
            <person name="Luecker S."/>
            <person name="Lage O.M."/>
            <person name="Pohl T."/>
            <person name="Merkel B.J."/>
            <person name="Hornburger P."/>
            <person name="Mueller R.-W."/>
            <person name="Bruemmer F."/>
            <person name="Labrenz M."/>
            <person name="Spormann A.M."/>
            <person name="Op den Camp H."/>
            <person name="Overmann J."/>
            <person name="Amann R."/>
            <person name="Jetten M.S.M."/>
            <person name="Mascher T."/>
            <person name="Medema M.H."/>
            <person name="Devos D.P."/>
            <person name="Kaster A.-K."/>
            <person name="Ovreas L."/>
            <person name="Rohde M."/>
            <person name="Galperin M.Y."/>
            <person name="Jogler C."/>
        </authorList>
    </citation>
    <scope>NUCLEOTIDE SEQUENCE [LARGE SCALE GENOMIC DNA]</scope>
    <source>
        <strain evidence="1 2">Enr10</strain>
    </source>
</reference>
<evidence type="ECO:0000313" key="2">
    <source>
        <dbReference type="Proteomes" id="UP000315647"/>
    </source>
</evidence>
<evidence type="ECO:0000313" key="1">
    <source>
        <dbReference type="EMBL" id="QDT24951.1"/>
    </source>
</evidence>
<dbReference type="AlphaFoldDB" id="A0A517PZZ8"/>
<gene>
    <name evidence="1" type="ORF">Enr10x_02450</name>
</gene>
<dbReference type="Proteomes" id="UP000315647">
    <property type="component" value="Chromosome"/>
</dbReference>
<name>A0A517PZZ8_9PLAN</name>